<comment type="similarity">
    <text evidence="2">Belongs to the AAA ATPase family. RarA/MGS1/WRNIP1 subfamily.</text>
</comment>
<sequence>MADSTLFPKNIAQMPLAERMRPQNFEEFFGQDDIAGKGKPLRNAIEKDALQSVILWGPPGSGKTTLARMIANKTGGVFVHFSAASMGVPELKVLVREAEDRSRLHKKRTILFVDEIHRFNKTQQSAFLPSVEDGTIILVGATTENPSFEIISPLLSRSLVLVLESLTDEALEKILIRALKDKTQGLGKEKVSIDKKSAERMIGFADGDARVLLNTLEFAVQNTPKNREGKIIIDEKRLQEILQKKAIRYDKKGEDHYNIISAFIKSMRDSDPDGALYWLARMIEAGEDARFIARRMIIFASEDIGNAAPTALVVANAVANAVEYVGLPEAAINLAHGVTYLASAKKSNASYKGFLEATADVKEHGALPVPLHLRNAVTNLMKDLGYHKGYKYAHDYKNSKVEQEHLPEKLKGKKYYLPPK</sequence>
<dbReference type="FunFam" id="1.20.272.10:FF:000001">
    <property type="entry name" value="Putative AAA family ATPase"/>
    <property type="match status" value="1"/>
</dbReference>
<comment type="function">
    <text evidence="1">DNA-dependent ATPase that plays important roles in cellular responses to stalled DNA replication processes.</text>
</comment>
<dbReference type="SMART" id="SM00382">
    <property type="entry name" value="AAA"/>
    <property type="match status" value="1"/>
</dbReference>
<dbReference type="GO" id="GO:0017116">
    <property type="term" value="F:single-stranded DNA helicase activity"/>
    <property type="evidence" value="ECO:0007669"/>
    <property type="project" value="TreeGrafter"/>
</dbReference>
<dbReference type="Proteomes" id="UP000177152">
    <property type="component" value="Unassembled WGS sequence"/>
</dbReference>
<dbReference type="GO" id="GO:0006261">
    <property type="term" value="P:DNA-templated DNA replication"/>
    <property type="evidence" value="ECO:0007669"/>
    <property type="project" value="TreeGrafter"/>
</dbReference>
<accession>A0A1G2KBG3</accession>
<dbReference type="InterPro" id="IPR021886">
    <property type="entry name" value="MgsA_C"/>
</dbReference>
<evidence type="ECO:0000256" key="5">
    <source>
        <dbReference type="ARBA" id="ARBA00022840"/>
    </source>
</evidence>
<evidence type="ECO:0000256" key="4">
    <source>
        <dbReference type="ARBA" id="ARBA00022741"/>
    </source>
</evidence>
<feature type="domain" description="AAA+ ATPase" evidence="6">
    <location>
        <begin position="49"/>
        <end position="165"/>
    </location>
</feature>
<dbReference type="InterPro" id="IPR032423">
    <property type="entry name" value="AAA_assoc_2"/>
</dbReference>
<dbReference type="Gene3D" id="1.10.3710.10">
    <property type="entry name" value="DNA polymerase III clamp loader subunits, C-terminal domain"/>
    <property type="match status" value="1"/>
</dbReference>
<dbReference type="CDD" id="cd00009">
    <property type="entry name" value="AAA"/>
    <property type="match status" value="1"/>
</dbReference>
<dbReference type="InterPro" id="IPR027417">
    <property type="entry name" value="P-loop_NTPase"/>
</dbReference>
<dbReference type="Gene3D" id="1.10.8.60">
    <property type="match status" value="1"/>
</dbReference>
<organism evidence="7 8">
    <name type="scientific">Candidatus Sungbacteria bacterium RIFCSPHIGHO2_01_FULL_47_32</name>
    <dbReference type="NCBI Taxonomy" id="1802264"/>
    <lineage>
        <taxon>Bacteria</taxon>
        <taxon>Candidatus Sungiibacteriota</taxon>
    </lineage>
</organism>
<dbReference type="PANTHER" id="PTHR13779">
    <property type="entry name" value="WERNER HELICASE-INTERACTING PROTEIN 1 FAMILY MEMBER"/>
    <property type="match status" value="1"/>
</dbReference>
<gene>
    <name evidence="7" type="ORF">A2633_02385</name>
</gene>
<dbReference type="Gene3D" id="3.40.50.300">
    <property type="entry name" value="P-loop containing nucleotide triphosphate hydrolases"/>
    <property type="match status" value="1"/>
</dbReference>
<dbReference type="InterPro" id="IPR008921">
    <property type="entry name" value="DNA_pol3_clamp-load_cplx_C"/>
</dbReference>
<dbReference type="SUPFAM" id="SSF52540">
    <property type="entry name" value="P-loop containing nucleoside triphosphate hydrolases"/>
    <property type="match status" value="1"/>
</dbReference>
<dbReference type="GO" id="GO:0003677">
    <property type="term" value="F:DNA binding"/>
    <property type="evidence" value="ECO:0007669"/>
    <property type="project" value="InterPro"/>
</dbReference>
<dbReference type="Pfam" id="PF12002">
    <property type="entry name" value="MgsA_C"/>
    <property type="match status" value="1"/>
</dbReference>
<dbReference type="Gene3D" id="1.20.272.10">
    <property type="match status" value="1"/>
</dbReference>
<evidence type="ECO:0000256" key="2">
    <source>
        <dbReference type="ARBA" id="ARBA00008959"/>
    </source>
</evidence>
<comment type="caution">
    <text evidence="7">The sequence shown here is derived from an EMBL/GenBank/DDBJ whole genome shotgun (WGS) entry which is preliminary data.</text>
</comment>
<dbReference type="SUPFAM" id="SSF48019">
    <property type="entry name" value="post-AAA+ oligomerization domain-like"/>
    <property type="match status" value="1"/>
</dbReference>
<evidence type="ECO:0000256" key="1">
    <source>
        <dbReference type="ARBA" id="ARBA00002393"/>
    </source>
</evidence>
<dbReference type="AlphaFoldDB" id="A0A1G2KBG3"/>
<evidence type="ECO:0000313" key="8">
    <source>
        <dbReference type="Proteomes" id="UP000177152"/>
    </source>
</evidence>
<keyword evidence="3" id="KW-0235">DNA replication</keyword>
<dbReference type="GO" id="GO:0016887">
    <property type="term" value="F:ATP hydrolysis activity"/>
    <property type="evidence" value="ECO:0007669"/>
    <property type="project" value="InterPro"/>
</dbReference>
<dbReference type="CDD" id="cd18139">
    <property type="entry name" value="HLD_clamp_RarA"/>
    <property type="match status" value="1"/>
</dbReference>
<dbReference type="InterPro" id="IPR003959">
    <property type="entry name" value="ATPase_AAA_core"/>
</dbReference>
<dbReference type="PANTHER" id="PTHR13779:SF7">
    <property type="entry name" value="ATPASE WRNIP1"/>
    <property type="match status" value="1"/>
</dbReference>
<dbReference type="InterPro" id="IPR003593">
    <property type="entry name" value="AAA+_ATPase"/>
</dbReference>
<dbReference type="Pfam" id="PF00004">
    <property type="entry name" value="AAA"/>
    <property type="match status" value="1"/>
</dbReference>
<dbReference type="GO" id="GO:0005524">
    <property type="term" value="F:ATP binding"/>
    <property type="evidence" value="ECO:0007669"/>
    <property type="project" value="UniProtKB-KW"/>
</dbReference>
<keyword evidence="5" id="KW-0067">ATP-binding</keyword>
<protein>
    <submittedName>
        <fullName evidence="7">AAA family ATPase</fullName>
    </submittedName>
</protein>
<evidence type="ECO:0000313" key="7">
    <source>
        <dbReference type="EMBL" id="OGZ95861.1"/>
    </source>
</evidence>
<name>A0A1G2KBG3_9BACT</name>
<dbReference type="GO" id="GO:0008047">
    <property type="term" value="F:enzyme activator activity"/>
    <property type="evidence" value="ECO:0007669"/>
    <property type="project" value="TreeGrafter"/>
</dbReference>
<dbReference type="FunFam" id="3.40.50.300:FF:000137">
    <property type="entry name" value="Replication-associated recombination protein A"/>
    <property type="match status" value="1"/>
</dbReference>
<keyword evidence="4" id="KW-0547">Nucleotide-binding</keyword>
<dbReference type="GO" id="GO:0000731">
    <property type="term" value="P:DNA synthesis involved in DNA repair"/>
    <property type="evidence" value="ECO:0007669"/>
    <property type="project" value="TreeGrafter"/>
</dbReference>
<dbReference type="Pfam" id="PF16193">
    <property type="entry name" value="AAA_assoc_2"/>
    <property type="match status" value="1"/>
</dbReference>
<dbReference type="InterPro" id="IPR051314">
    <property type="entry name" value="AAA_ATPase_RarA/MGS1/WRNIP1"/>
</dbReference>
<evidence type="ECO:0000259" key="6">
    <source>
        <dbReference type="SMART" id="SM00382"/>
    </source>
</evidence>
<reference evidence="7 8" key="1">
    <citation type="journal article" date="2016" name="Nat. Commun.">
        <title>Thousands of microbial genomes shed light on interconnected biogeochemical processes in an aquifer system.</title>
        <authorList>
            <person name="Anantharaman K."/>
            <person name="Brown C.T."/>
            <person name="Hug L.A."/>
            <person name="Sharon I."/>
            <person name="Castelle C.J."/>
            <person name="Probst A.J."/>
            <person name="Thomas B.C."/>
            <person name="Singh A."/>
            <person name="Wilkins M.J."/>
            <person name="Karaoz U."/>
            <person name="Brodie E.L."/>
            <person name="Williams K.H."/>
            <person name="Hubbard S.S."/>
            <person name="Banfield J.F."/>
        </authorList>
    </citation>
    <scope>NUCLEOTIDE SEQUENCE [LARGE SCALE GENOMIC DNA]</scope>
</reference>
<dbReference type="EMBL" id="MHQC01000003">
    <property type="protein sequence ID" value="OGZ95861.1"/>
    <property type="molecule type" value="Genomic_DNA"/>
</dbReference>
<proteinExistence type="inferred from homology"/>
<evidence type="ECO:0000256" key="3">
    <source>
        <dbReference type="ARBA" id="ARBA00022705"/>
    </source>
</evidence>